<evidence type="ECO:0000313" key="5">
    <source>
        <dbReference type="EMBL" id="KRL66510.1"/>
    </source>
</evidence>
<protein>
    <submittedName>
        <fullName evidence="5">NUDIX hydrolase</fullName>
    </submittedName>
</protein>
<reference evidence="5 6" key="1">
    <citation type="journal article" date="2015" name="Genome Announc.">
        <title>Expanding the biotechnology potential of lactobacilli through comparative genomics of 213 strains and associated genera.</title>
        <authorList>
            <person name="Sun Z."/>
            <person name="Harris H.M."/>
            <person name="McCann A."/>
            <person name="Guo C."/>
            <person name="Argimon S."/>
            <person name="Zhang W."/>
            <person name="Yang X."/>
            <person name="Jeffery I.B."/>
            <person name="Cooney J.C."/>
            <person name="Kagawa T.F."/>
            <person name="Liu W."/>
            <person name="Song Y."/>
            <person name="Salvetti E."/>
            <person name="Wrobel A."/>
            <person name="Rasinkangas P."/>
            <person name="Parkhill J."/>
            <person name="Rea M.C."/>
            <person name="O'Sullivan O."/>
            <person name="Ritari J."/>
            <person name="Douillard F.P."/>
            <person name="Paul Ross R."/>
            <person name="Yang R."/>
            <person name="Briner A.E."/>
            <person name="Felis G.E."/>
            <person name="de Vos W.M."/>
            <person name="Barrangou R."/>
            <person name="Klaenhammer T.R."/>
            <person name="Caufield P.W."/>
            <person name="Cui Y."/>
            <person name="Zhang H."/>
            <person name="O'Toole P.W."/>
        </authorList>
    </citation>
    <scope>NUCLEOTIDE SEQUENCE [LARGE SCALE GENOMIC DNA]</scope>
    <source>
        <strain evidence="5 6">DSM 14421</strain>
    </source>
</reference>
<feature type="domain" description="Nudix hydrolase" evidence="4">
    <location>
        <begin position="15"/>
        <end position="147"/>
    </location>
</feature>
<comment type="caution">
    <text evidence="5">The sequence shown here is derived from an EMBL/GenBank/DDBJ whole genome shotgun (WGS) entry which is preliminary data.</text>
</comment>
<dbReference type="InterPro" id="IPR015797">
    <property type="entry name" value="NUDIX_hydrolase-like_dom_sf"/>
</dbReference>
<dbReference type="Proteomes" id="UP000052013">
    <property type="component" value="Unassembled WGS sequence"/>
</dbReference>
<name>A0A0R1SD81_9LACO</name>
<dbReference type="PATRIC" id="fig|1423739.3.peg.2928"/>
<dbReference type="InterPro" id="IPR020084">
    <property type="entry name" value="NUDIX_hydrolase_CS"/>
</dbReference>
<comment type="similarity">
    <text evidence="3">Belongs to the Nudix hydrolase family.</text>
</comment>
<evidence type="ECO:0000256" key="1">
    <source>
        <dbReference type="ARBA" id="ARBA00001946"/>
    </source>
</evidence>
<accession>A0A0R1SD81</accession>
<evidence type="ECO:0000256" key="3">
    <source>
        <dbReference type="RuleBase" id="RU003476"/>
    </source>
</evidence>
<gene>
    <name evidence="5" type="ORF">FC85_GL002817</name>
</gene>
<proteinExistence type="inferred from homology"/>
<dbReference type="AlphaFoldDB" id="A0A0R1SD81"/>
<keyword evidence="2 3" id="KW-0378">Hydrolase</keyword>
<dbReference type="CDD" id="cd04677">
    <property type="entry name" value="NUDIX_Hydrolase"/>
    <property type="match status" value="1"/>
</dbReference>
<dbReference type="PANTHER" id="PTHR43046">
    <property type="entry name" value="GDP-MANNOSE MANNOSYL HYDROLASE"/>
    <property type="match status" value="1"/>
</dbReference>
<dbReference type="PRINTS" id="PR00502">
    <property type="entry name" value="NUDIXFAMILY"/>
</dbReference>
<dbReference type="EMBL" id="AZEY01000041">
    <property type="protein sequence ID" value="KRL66510.1"/>
    <property type="molecule type" value="Genomic_DNA"/>
</dbReference>
<organism evidence="5 6">
    <name type="scientific">Lentilactobacillus diolivorans DSM 14421</name>
    <dbReference type="NCBI Taxonomy" id="1423739"/>
    <lineage>
        <taxon>Bacteria</taxon>
        <taxon>Bacillati</taxon>
        <taxon>Bacillota</taxon>
        <taxon>Bacilli</taxon>
        <taxon>Lactobacillales</taxon>
        <taxon>Lactobacillaceae</taxon>
        <taxon>Lentilactobacillus</taxon>
    </lineage>
</organism>
<dbReference type="SUPFAM" id="SSF55811">
    <property type="entry name" value="Nudix"/>
    <property type="match status" value="1"/>
</dbReference>
<dbReference type="RefSeq" id="WP_057864384.1">
    <property type="nucleotide sequence ID" value="NZ_AZEY01000041.1"/>
</dbReference>
<dbReference type="Pfam" id="PF00293">
    <property type="entry name" value="NUDIX"/>
    <property type="match status" value="1"/>
</dbReference>
<dbReference type="InterPro" id="IPR020476">
    <property type="entry name" value="Nudix_hydrolase"/>
</dbReference>
<dbReference type="PROSITE" id="PS00893">
    <property type="entry name" value="NUDIX_BOX"/>
    <property type="match status" value="1"/>
</dbReference>
<evidence type="ECO:0000256" key="2">
    <source>
        <dbReference type="ARBA" id="ARBA00022801"/>
    </source>
</evidence>
<sequence>MDYIKSIRNKVGHDPVILVFAGGILTDPDNRILLQKRADFHQWGLIGGALEYGETASQACIREFKEETGLDVAVDQLLGVSTDQIQHYPNGDVAQCVVVSFVVHQVGGRLNSKNDETLDLAYFPSNQLPPIFNQQHQKCIGAFRKRQIGYFD</sequence>
<dbReference type="PROSITE" id="PS51462">
    <property type="entry name" value="NUDIX"/>
    <property type="match status" value="1"/>
</dbReference>
<dbReference type="PANTHER" id="PTHR43046:SF2">
    <property type="entry name" value="8-OXO-DGTP DIPHOSPHATASE-RELATED"/>
    <property type="match status" value="1"/>
</dbReference>
<evidence type="ECO:0000259" key="4">
    <source>
        <dbReference type="PROSITE" id="PS51462"/>
    </source>
</evidence>
<dbReference type="Gene3D" id="3.90.79.10">
    <property type="entry name" value="Nucleoside Triphosphate Pyrophosphohydrolase"/>
    <property type="match status" value="1"/>
</dbReference>
<dbReference type="InterPro" id="IPR000086">
    <property type="entry name" value="NUDIX_hydrolase_dom"/>
</dbReference>
<evidence type="ECO:0000313" key="6">
    <source>
        <dbReference type="Proteomes" id="UP000052013"/>
    </source>
</evidence>
<comment type="cofactor">
    <cofactor evidence="1">
        <name>Mg(2+)</name>
        <dbReference type="ChEBI" id="CHEBI:18420"/>
    </cofactor>
</comment>
<dbReference type="STRING" id="1423739.FC85_GL002817"/>
<dbReference type="GO" id="GO:0016787">
    <property type="term" value="F:hydrolase activity"/>
    <property type="evidence" value="ECO:0007669"/>
    <property type="project" value="UniProtKB-KW"/>
</dbReference>